<dbReference type="PANTHER" id="PTHR30203:SF24">
    <property type="entry name" value="BLR4935 PROTEIN"/>
    <property type="match status" value="1"/>
</dbReference>
<evidence type="ECO:0000256" key="3">
    <source>
        <dbReference type="SAM" id="SignalP"/>
    </source>
</evidence>
<dbReference type="Gene3D" id="1.20.1600.10">
    <property type="entry name" value="Outer membrane efflux proteins (OEP)"/>
    <property type="match status" value="1"/>
</dbReference>
<feature type="signal peptide" evidence="3">
    <location>
        <begin position="1"/>
        <end position="22"/>
    </location>
</feature>
<dbReference type="SUPFAM" id="SSF56954">
    <property type="entry name" value="Outer membrane efflux proteins (OEP)"/>
    <property type="match status" value="1"/>
</dbReference>
<feature type="coiled-coil region" evidence="2">
    <location>
        <begin position="301"/>
        <end position="342"/>
    </location>
</feature>
<dbReference type="EMBL" id="JAQSIO010000001">
    <property type="protein sequence ID" value="MDD0813270.1"/>
    <property type="molecule type" value="Genomic_DNA"/>
</dbReference>
<comment type="caution">
    <text evidence="4">The sequence shown here is derived from an EMBL/GenBank/DDBJ whole genome shotgun (WGS) entry which is preliminary data.</text>
</comment>
<protein>
    <submittedName>
        <fullName evidence="4">TolC family protein</fullName>
    </submittedName>
</protein>
<dbReference type="RefSeq" id="WP_273924798.1">
    <property type="nucleotide sequence ID" value="NZ_JAQSIO010000001.1"/>
</dbReference>
<gene>
    <name evidence="4" type="ORF">PSQ39_01365</name>
</gene>
<keyword evidence="5" id="KW-1185">Reference proteome</keyword>
<organism evidence="4 5">
    <name type="scientific">Curvibacter microcysteis</name>
    <dbReference type="NCBI Taxonomy" id="3026419"/>
    <lineage>
        <taxon>Bacteria</taxon>
        <taxon>Pseudomonadati</taxon>
        <taxon>Pseudomonadota</taxon>
        <taxon>Betaproteobacteria</taxon>
        <taxon>Burkholderiales</taxon>
        <taxon>Comamonadaceae</taxon>
        <taxon>Curvibacter</taxon>
    </lineage>
</organism>
<keyword evidence="3" id="KW-0732">Signal</keyword>
<feature type="chain" id="PRO_5046782803" evidence="3">
    <location>
        <begin position="23"/>
        <end position="402"/>
    </location>
</feature>
<dbReference type="PANTHER" id="PTHR30203">
    <property type="entry name" value="OUTER MEMBRANE CATION EFFLUX PROTEIN"/>
    <property type="match status" value="1"/>
</dbReference>
<dbReference type="Pfam" id="PF02321">
    <property type="entry name" value="OEP"/>
    <property type="match status" value="2"/>
</dbReference>
<reference evidence="4 5" key="1">
    <citation type="submission" date="2023-02" db="EMBL/GenBank/DDBJ databases">
        <title>Bacterial whole genome sequence for Curvibacter sp. HBC28.</title>
        <authorList>
            <person name="Le V."/>
            <person name="Ko S.-R."/>
            <person name="Ahn C.-Y."/>
            <person name="Oh H.-M."/>
        </authorList>
    </citation>
    <scope>NUCLEOTIDE SEQUENCE [LARGE SCALE GENOMIC DNA]</scope>
    <source>
        <strain evidence="4 5">HBC28</strain>
    </source>
</reference>
<name>A0ABT5MDM7_9BURK</name>
<dbReference type="Proteomes" id="UP001528672">
    <property type="component" value="Unassembled WGS sequence"/>
</dbReference>
<keyword evidence="2" id="KW-0175">Coiled coil</keyword>
<accession>A0ABT5MDM7</accession>
<proteinExistence type="inferred from homology"/>
<dbReference type="InterPro" id="IPR003423">
    <property type="entry name" value="OMP_efflux"/>
</dbReference>
<dbReference type="InterPro" id="IPR010131">
    <property type="entry name" value="MdtP/NodT-like"/>
</dbReference>
<comment type="similarity">
    <text evidence="1">Belongs to the outer membrane factor (OMF) (TC 1.B.17) family.</text>
</comment>
<sequence>MNKFLWPLGLAAAIFSPAPLWAQNALTLDQALELAAARSPSLSAAAREIEAADGALRQAGLRRNPELSSSVEDLRARTRTTTTLLGLPLELGDKRPARVAAAERSKDLAVADLALARAELRARVTASYFGVLLAQERRSLAADSAAIAQRAKDAIGKRVAAGKASPVEDTRARVDLANSQLEAAEAQAELQTQRFSLALLLGQTSPSFERVAGEASAAPKRPALEALLAQLDSAPSLQTARLERERRMALVAVEQSKSTPDVLVSLGAKRNNEQGLTQAVLGLSIPLPVFDRNQGAILEALRRSEKASDELEATRLRLMAELQEAASRLAMADQSLQTLQETVLPAAQQTYEAASKGLEAGKFGFLELLDAQRSLLQARSRYLNTLAGAHQAAAVIDRILGR</sequence>
<feature type="coiled-coil region" evidence="2">
    <location>
        <begin position="167"/>
        <end position="194"/>
    </location>
</feature>
<evidence type="ECO:0000256" key="1">
    <source>
        <dbReference type="ARBA" id="ARBA00007613"/>
    </source>
</evidence>
<evidence type="ECO:0000313" key="4">
    <source>
        <dbReference type="EMBL" id="MDD0813270.1"/>
    </source>
</evidence>
<evidence type="ECO:0000256" key="2">
    <source>
        <dbReference type="SAM" id="Coils"/>
    </source>
</evidence>
<evidence type="ECO:0000313" key="5">
    <source>
        <dbReference type="Proteomes" id="UP001528672"/>
    </source>
</evidence>